<dbReference type="PRINTS" id="PR00301">
    <property type="entry name" value="HEATSHOCK70"/>
</dbReference>
<dbReference type="CDD" id="cd10233">
    <property type="entry name" value="ASKHA_NBD_HSP70_HSPA1"/>
    <property type="match status" value="1"/>
</dbReference>
<accession>A0A1Y2F8A0</accession>
<evidence type="ECO:0000256" key="5">
    <source>
        <dbReference type="RuleBase" id="RU003322"/>
    </source>
</evidence>
<dbReference type="Gene3D" id="2.60.34.10">
    <property type="entry name" value="Substrate Binding Domain Of DNAk, Chain A, domain 1"/>
    <property type="match status" value="1"/>
</dbReference>
<dbReference type="InterPro" id="IPR029048">
    <property type="entry name" value="HSP70_C_sf"/>
</dbReference>
<dbReference type="Gene3D" id="1.20.1270.10">
    <property type="match status" value="1"/>
</dbReference>
<dbReference type="InterPro" id="IPR018181">
    <property type="entry name" value="Heat_shock_70_CS"/>
</dbReference>
<dbReference type="FunFam" id="3.30.420.40:FF:000028">
    <property type="entry name" value="heat shock 70 kDa protein-like"/>
    <property type="match status" value="1"/>
</dbReference>
<dbReference type="SUPFAM" id="SSF100920">
    <property type="entry name" value="Heat shock protein 70kD (HSP70), peptide-binding domain"/>
    <property type="match status" value="1"/>
</dbReference>
<dbReference type="Gene3D" id="3.30.420.40">
    <property type="match status" value="2"/>
</dbReference>
<dbReference type="Gene3D" id="3.90.640.10">
    <property type="entry name" value="Actin, Chain A, domain 4"/>
    <property type="match status" value="1"/>
</dbReference>
<dbReference type="STRING" id="1754190.A0A1Y2F8A0"/>
<comment type="similarity">
    <text evidence="1 5">Belongs to the heat shock protein 70 family.</text>
</comment>
<evidence type="ECO:0000256" key="6">
    <source>
        <dbReference type="SAM" id="MobiDB-lite"/>
    </source>
</evidence>
<dbReference type="FunFam" id="3.30.420.40:FF:000026">
    <property type="entry name" value="Heat shock protein 70"/>
    <property type="match status" value="1"/>
</dbReference>
<keyword evidence="3 5" id="KW-0067">ATP-binding</keyword>
<dbReference type="PROSITE" id="PS00297">
    <property type="entry name" value="HSP70_1"/>
    <property type="match status" value="1"/>
</dbReference>
<reference evidence="7 8" key="1">
    <citation type="submission" date="2016-08" db="EMBL/GenBank/DDBJ databases">
        <title>A Parts List for Fungal Cellulosomes Revealed by Comparative Genomics.</title>
        <authorList>
            <consortium name="DOE Joint Genome Institute"/>
            <person name="Haitjema C.H."/>
            <person name="Gilmore S.P."/>
            <person name="Henske J.K."/>
            <person name="Solomon K.V."/>
            <person name="De Groot R."/>
            <person name="Kuo A."/>
            <person name="Mondo S.J."/>
            <person name="Salamov A.A."/>
            <person name="Labutti K."/>
            <person name="Zhao Z."/>
            <person name="Chiniquy J."/>
            <person name="Barry K."/>
            <person name="Brewer H.M."/>
            <person name="Purvine S.O."/>
            <person name="Wright A.T."/>
            <person name="Boxma B."/>
            <person name="Van Alen T."/>
            <person name="Hackstein J.H."/>
            <person name="Baker S.E."/>
            <person name="Grigoriev I.V."/>
            <person name="O'Malley M.A."/>
        </authorList>
    </citation>
    <scope>NUCLEOTIDE SEQUENCE [LARGE SCALE GENOMIC DNA]</scope>
    <source>
        <strain evidence="7 8">G1</strain>
    </source>
</reference>
<dbReference type="InterPro" id="IPR013126">
    <property type="entry name" value="Hsp_70_fam"/>
</dbReference>
<name>A0A1Y2F8A0_9FUNG</name>
<gene>
    <name evidence="7" type="ORF">LY90DRAFT_660535</name>
</gene>
<organism evidence="7 8">
    <name type="scientific">Neocallimastix californiae</name>
    <dbReference type="NCBI Taxonomy" id="1754190"/>
    <lineage>
        <taxon>Eukaryota</taxon>
        <taxon>Fungi</taxon>
        <taxon>Fungi incertae sedis</taxon>
        <taxon>Chytridiomycota</taxon>
        <taxon>Chytridiomycota incertae sedis</taxon>
        <taxon>Neocallimastigomycetes</taxon>
        <taxon>Neocallimastigales</taxon>
        <taxon>Neocallimastigaceae</taxon>
        <taxon>Neocallimastix</taxon>
    </lineage>
</organism>
<dbReference type="GO" id="GO:0005524">
    <property type="term" value="F:ATP binding"/>
    <property type="evidence" value="ECO:0007669"/>
    <property type="project" value="UniProtKB-KW"/>
</dbReference>
<dbReference type="GO" id="GO:0140662">
    <property type="term" value="F:ATP-dependent protein folding chaperone"/>
    <property type="evidence" value="ECO:0007669"/>
    <property type="project" value="InterPro"/>
</dbReference>
<dbReference type="Pfam" id="PF00012">
    <property type="entry name" value="HSP70"/>
    <property type="match status" value="1"/>
</dbReference>
<dbReference type="FunFam" id="3.30.30.30:FF:000001">
    <property type="entry name" value="heat shock 70 kDa protein-like"/>
    <property type="match status" value="1"/>
</dbReference>
<dbReference type="InterPro" id="IPR043129">
    <property type="entry name" value="ATPase_NBD"/>
</dbReference>
<evidence type="ECO:0000313" key="8">
    <source>
        <dbReference type="Proteomes" id="UP000193920"/>
    </source>
</evidence>
<evidence type="ECO:0000256" key="2">
    <source>
        <dbReference type="ARBA" id="ARBA00022741"/>
    </source>
</evidence>
<sequence length="640" mass="70444">MSKAIGIDLGTTYSCVGVWQNDRVEIIPNDQGNRTTPSYVGFTETERLIGDAAKNQVAMNPHNTVFDAKRLIGRRFNDPEVQSDMKHWSFKVIEKSGKPYIQVEFKGETKDFTPEEISSMVLLKMKDTAEAYLGGKITNAVITVPAYFNDSQRQATKDAGLIAGLNVLRIINEPTAAAIAYGLDKKVVGEKNVLIFDLGGGTFDVSLLTIEDGIFEVKATAGDTHLGGEDFDNRLVNHFAQEFKRKFKKDITGNARSLRRLRTACERAKRTLSSSTQTSIEIDSLFEGIDFYTSITRARFEELCQDLFRSTIEPVEKVICDAKLDKSSIDEIVLVGGSTRIPKVQKLVSDFFNGKEPNKSINPDEAVAYGAAVQAAILSGDTSEKTQDLLLLDVTPLSLGIETAGGVMSSLIKRNTTIPTKKSDVYSTYADNQQGVLIQIYEGERSLTKDNNLLGKFELTGIPPAPRGIPQIEVTFDIDANGILNVSALDKTTGKSNKITITNDKGRLSKEEIERMVSDAEKYKAEDEAVAQRVQAKNALESYAYNLRNSIQDEKIAPHIEAADKDKLNKVIDETIEWLDHNQEATKEEYDHHQKQLEEIANPIMMKVYQAAGGTSGATPDGFPGTSASNDSGPTVEEVD</sequence>
<dbReference type="SUPFAM" id="SSF100934">
    <property type="entry name" value="Heat shock protein 70kD (HSP70), C-terminal subdomain"/>
    <property type="match status" value="1"/>
</dbReference>
<dbReference type="NCBIfam" id="NF001413">
    <property type="entry name" value="PRK00290.1"/>
    <property type="match status" value="1"/>
</dbReference>
<comment type="caution">
    <text evidence="7">The sequence shown here is derived from an EMBL/GenBank/DDBJ whole genome shotgun (WGS) entry which is preliminary data.</text>
</comment>
<dbReference type="FunFam" id="3.30.420.40:FF:000172">
    <property type="entry name" value="Heat shock 70 kDa protein"/>
    <property type="match status" value="2"/>
</dbReference>
<proteinExistence type="inferred from homology"/>
<dbReference type="EMBL" id="MCOG01000013">
    <property type="protein sequence ID" value="ORY80128.1"/>
    <property type="molecule type" value="Genomic_DNA"/>
</dbReference>
<keyword evidence="8" id="KW-1185">Reference proteome</keyword>
<evidence type="ECO:0000313" key="7">
    <source>
        <dbReference type="EMBL" id="ORY80128.1"/>
    </source>
</evidence>
<evidence type="ECO:0000256" key="1">
    <source>
        <dbReference type="ARBA" id="ARBA00007381"/>
    </source>
</evidence>
<protein>
    <submittedName>
        <fullName evidence="7">Hsp71-like protein</fullName>
    </submittedName>
</protein>
<evidence type="ECO:0000256" key="4">
    <source>
        <dbReference type="ARBA" id="ARBA00023016"/>
    </source>
</evidence>
<dbReference type="FunFam" id="2.60.34.10:FF:000002">
    <property type="entry name" value="Heat shock 70 kDa"/>
    <property type="match status" value="1"/>
</dbReference>
<dbReference type="PROSITE" id="PS00329">
    <property type="entry name" value="HSP70_2"/>
    <property type="match status" value="1"/>
</dbReference>
<dbReference type="OrthoDB" id="2401965at2759"/>
<feature type="region of interest" description="Disordered" evidence="6">
    <location>
        <begin position="611"/>
        <end position="640"/>
    </location>
</feature>
<keyword evidence="4" id="KW-0346">Stress response</keyword>
<dbReference type="InterPro" id="IPR029047">
    <property type="entry name" value="HSP70_peptide-bd_sf"/>
</dbReference>
<dbReference type="PANTHER" id="PTHR19375">
    <property type="entry name" value="HEAT SHOCK PROTEIN 70KDA"/>
    <property type="match status" value="1"/>
</dbReference>
<evidence type="ECO:0000256" key="3">
    <source>
        <dbReference type="ARBA" id="ARBA00022840"/>
    </source>
</evidence>
<dbReference type="FunFam" id="1.20.1270.10:FF:000016">
    <property type="entry name" value="Heat shock protein 70"/>
    <property type="match status" value="1"/>
</dbReference>
<dbReference type="Proteomes" id="UP000193920">
    <property type="component" value="Unassembled WGS sequence"/>
</dbReference>
<dbReference type="Gene3D" id="3.30.30.30">
    <property type="match status" value="1"/>
</dbReference>
<dbReference type="SUPFAM" id="SSF53067">
    <property type="entry name" value="Actin-like ATPase domain"/>
    <property type="match status" value="2"/>
</dbReference>
<dbReference type="PROSITE" id="PS01036">
    <property type="entry name" value="HSP70_3"/>
    <property type="match status" value="1"/>
</dbReference>
<dbReference type="FunFam" id="3.90.640.10:FF:000058">
    <property type="entry name" value="Heat shock 70 kDa protein"/>
    <property type="match status" value="1"/>
</dbReference>
<dbReference type="AlphaFoldDB" id="A0A1Y2F8A0"/>
<keyword evidence="2 5" id="KW-0547">Nucleotide-binding</keyword>